<dbReference type="EMBL" id="BAABRT010000003">
    <property type="protein sequence ID" value="GAA5523967.1"/>
    <property type="molecule type" value="Genomic_DNA"/>
</dbReference>
<dbReference type="Pfam" id="PF03968">
    <property type="entry name" value="LptD_N"/>
    <property type="match status" value="1"/>
</dbReference>
<dbReference type="InterPro" id="IPR052037">
    <property type="entry name" value="LPS_export_LptA"/>
</dbReference>
<comment type="caution">
    <text evidence="7">The sequence shown here is derived from an EMBL/GenBank/DDBJ whole genome shotgun (WGS) entry which is preliminary data.</text>
</comment>
<feature type="region of interest" description="Disordered" evidence="5">
    <location>
        <begin position="151"/>
        <end position="199"/>
    </location>
</feature>
<feature type="domain" description="Organic solvent tolerance-like N-terminal" evidence="6">
    <location>
        <begin position="35"/>
        <end position="144"/>
    </location>
</feature>
<evidence type="ECO:0000256" key="2">
    <source>
        <dbReference type="ARBA" id="ARBA00022729"/>
    </source>
</evidence>
<evidence type="ECO:0000313" key="8">
    <source>
        <dbReference type="Proteomes" id="UP001408594"/>
    </source>
</evidence>
<feature type="signal peptide" evidence="4">
    <location>
        <begin position="1"/>
        <end position="24"/>
    </location>
</feature>
<evidence type="ECO:0000256" key="4">
    <source>
        <dbReference type="HAMAP-Rule" id="MF_01914"/>
    </source>
</evidence>
<comment type="function">
    <text evidence="4">Involved in the assembly of lipopolysaccharide (LPS). Required for the translocation of LPS from the inner membrane to the outer membrane. May form a bridge between the inner membrane and the outer membrane, via interactions with LptC and LptD, thereby facilitating LPS transfer across the periplasm.</text>
</comment>
<keyword evidence="2 4" id="KW-0732">Signal</keyword>
<name>A0ABP9WL94_9GAMM</name>
<dbReference type="Proteomes" id="UP001408594">
    <property type="component" value="Unassembled WGS sequence"/>
</dbReference>
<dbReference type="InterPro" id="IPR005653">
    <property type="entry name" value="OstA-like_N"/>
</dbReference>
<accession>A0ABP9WL94</accession>
<reference evidence="7 8" key="1">
    <citation type="submission" date="2024-02" db="EMBL/GenBank/DDBJ databases">
        <title>Microbulbifer aestuariivivens NBRC 112533.</title>
        <authorList>
            <person name="Ichikawa N."/>
            <person name="Katano-Makiyama Y."/>
            <person name="Hidaka K."/>
        </authorList>
    </citation>
    <scope>NUCLEOTIDE SEQUENCE [LARGE SCALE GENOMIC DNA]</scope>
    <source>
        <strain evidence="7 8">NBRC 112533</strain>
    </source>
</reference>
<dbReference type="RefSeq" id="WP_345548579.1">
    <property type="nucleotide sequence ID" value="NZ_BAABRT010000003.1"/>
</dbReference>
<dbReference type="Gene3D" id="2.60.450.10">
    <property type="entry name" value="Lipopolysaccharide (LPS) transport protein A like domain"/>
    <property type="match status" value="1"/>
</dbReference>
<keyword evidence="3 4" id="KW-0574">Periplasm</keyword>
<evidence type="ECO:0000313" key="7">
    <source>
        <dbReference type="EMBL" id="GAA5523967.1"/>
    </source>
</evidence>
<protein>
    <recommendedName>
        <fullName evidence="4">Lipopolysaccharide export system protein LptA</fullName>
    </recommendedName>
</protein>
<keyword evidence="8" id="KW-1185">Reference proteome</keyword>
<evidence type="ECO:0000259" key="6">
    <source>
        <dbReference type="Pfam" id="PF03968"/>
    </source>
</evidence>
<organism evidence="7 8">
    <name type="scientific">Microbulbifer aestuariivivens</name>
    <dbReference type="NCBI Taxonomy" id="1908308"/>
    <lineage>
        <taxon>Bacteria</taxon>
        <taxon>Pseudomonadati</taxon>
        <taxon>Pseudomonadota</taxon>
        <taxon>Gammaproteobacteria</taxon>
        <taxon>Cellvibrionales</taxon>
        <taxon>Microbulbiferaceae</taxon>
        <taxon>Microbulbifer</taxon>
    </lineage>
</organism>
<sequence length="199" mass="21642" precursor="true">MKTNNLMRPIAAFALLVLSAQALALPEDRNQPIRVKSEHFDGNRADNLFVYIGNVQISQGSLRILADRVEVHGTAEGEIQKVVATGEPAHFQQQVQQSQTPVKAKARRIEFRVNADALQLSGDAQVDRNGNTLSAEKIDYDLISEQIEAQGQSGNGRVEMIWQPEKKVAGQPPGGQEGQEGQEGGEVPAVQNPQAQDTP</sequence>
<gene>
    <name evidence="4 7" type="primary">lptA</name>
    <name evidence="7" type="ORF">Maes01_00516</name>
</gene>
<keyword evidence="1 4" id="KW-0813">Transport</keyword>
<feature type="compositionally biased region" description="Gly residues" evidence="5">
    <location>
        <begin position="172"/>
        <end position="184"/>
    </location>
</feature>
<evidence type="ECO:0000256" key="3">
    <source>
        <dbReference type="ARBA" id="ARBA00022764"/>
    </source>
</evidence>
<evidence type="ECO:0000256" key="1">
    <source>
        <dbReference type="ARBA" id="ARBA00022448"/>
    </source>
</evidence>
<evidence type="ECO:0000256" key="5">
    <source>
        <dbReference type="SAM" id="MobiDB-lite"/>
    </source>
</evidence>
<proteinExistence type="inferred from homology"/>
<dbReference type="PANTHER" id="PTHR36504:SF1">
    <property type="entry name" value="LIPOPOLYSACCHARIDE EXPORT SYSTEM PROTEIN LPTA"/>
    <property type="match status" value="1"/>
</dbReference>
<dbReference type="InterPro" id="IPR014340">
    <property type="entry name" value="LptA"/>
</dbReference>
<comment type="subunit">
    <text evidence="4">Component of the lipopolysaccharide transport and assembly complex.</text>
</comment>
<dbReference type="PANTHER" id="PTHR36504">
    <property type="entry name" value="LIPOPOLYSACCHARIDE EXPORT SYSTEM PROTEIN LPTA"/>
    <property type="match status" value="1"/>
</dbReference>
<comment type="similarity">
    <text evidence="4">Belongs to the LptA family.</text>
</comment>
<feature type="chain" id="PRO_5044943531" description="Lipopolysaccharide export system protein LptA" evidence="4">
    <location>
        <begin position="25"/>
        <end position="199"/>
    </location>
</feature>
<comment type="subcellular location">
    <subcellularLocation>
        <location evidence="4">Periplasm</location>
    </subcellularLocation>
</comment>
<dbReference type="NCBIfam" id="TIGR03002">
    <property type="entry name" value="outer_YhbN_LptA"/>
    <property type="match status" value="1"/>
</dbReference>
<dbReference type="HAMAP" id="MF_01914">
    <property type="entry name" value="LPS_assembly_LptA"/>
    <property type="match status" value="1"/>
</dbReference>